<comment type="caution">
    <text evidence="1">The sequence shown here is derived from an EMBL/GenBank/DDBJ whole genome shotgun (WGS) entry which is preliminary data.</text>
</comment>
<dbReference type="Proteomes" id="UP001054945">
    <property type="component" value="Unassembled WGS sequence"/>
</dbReference>
<evidence type="ECO:0000313" key="1">
    <source>
        <dbReference type="EMBL" id="GIY46913.1"/>
    </source>
</evidence>
<protein>
    <submittedName>
        <fullName evidence="1">Uncharacterized protein</fullName>
    </submittedName>
</protein>
<proteinExistence type="predicted"/>
<dbReference type="EMBL" id="BPLR01011499">
    <property type="protein sequence ID" value="GIY46913.1"/>
    <property type="molecule type" value="Genomic_DNA"/>
</dbReference>
<keyword evidence="2" id="KW-1185">Reference proteome</keyword>
<accession>A0AAV4TJX6</accession>
<evidence type="ECO:0000313" key="2">
    <source>
        <dbReference type="Proteomes" id="UP001054945"/>
    </source>
</evidence>
<gene>
    <name evidence="1" type="ORF">CEXT_794631</name>
</gene>
<organism evidence="1 2">
    <name type="scientific">Caerostris extrusa</name>
    <name type="common">Bark spider</name>
    <name type="synonym">Caerostris bankana</name>
    <dbReference type="NCBI Taxonomy" id="172846"/>
    <lineage>
        <taxon>Eukaryota</taxon>
        <taxon>Metazoa</taxon>
        <taxon>Ecdysozoa</taxon>
        <taxon>Arthropoda</taxon>
        <taxon>Chelicerata</taxon>
        <taxon>Arachnida</taxon>
        <taxon>Araneae</taxon>
        <taxon>Araneomorphae</taxon>
        <taxon>Entelegynae</taxon>
        <taxon>Araneoidea</taxon>
        <taxon>Araneidae</taxon>
        <taxon>Caerostris</taxon>
    </lineage>
</organism>
<name>A0AAV4TJX6_CAEEX</name>
<reference evidence="1 2" key="1">
    <citation type="submission" date="2021-06" db="EMBL/GenBank/DDBJ databases">
        <title>Caerostris extrusa draft genome.</title>
        <authorList>
            <person name="Kono N."/>
            <person name="Arakawa K."/>
        </authorList>
    </citation>
    <scope>NUCLEOTIDE SEQUENCE [LARGE SCALE GENOMIC DNA]</scope>
</reference>
<dbReference type="AlphaFoldDB" id="A0AAV4TJX6"/>
<sequence length="120" mass="13398">MVTVKETNGLFNRGMIQDGFPLPVLMMGSFVTPRERRQDILAIPGYSAKQNSFTTTSLDLMNEGISTTRRQPHVDVLGSTIALGEVQEINCPGGVECPVTKRLTYLLLDWEFPGDDELFY</sequence>